<dbReference type="EMBL" id="PGTM01000003">
    <property type="protein sequence ID" value="PJF37381.1"/>
    <property type="molecule type" value="Genomic_DNA"/>
</dbReference>
<feature type="coiled-coil region" evidence="1">
    <location>
        <begin position="191"/>
        <end position="218"/>
    </location>
</feature>
<evidence type="ECO:0000313" key="3">
    <source>
        <dbReference type="Proteomes" id="UP000229681"/>
    </source>
</evidence>
<feature type="coiled-coil region" evidence="1">
    <location>
        <begin position="2"/>
        <end position="36"/>
    </location>
</feature>
<accession>A0A2M8PIK8</accession>
<gene>
    <name evidence="2" type="ORF">CUN49_00535</name>
</gene>
<reference evidence="2 3" key="1">
    <citation type="submission" date="2017-11" db="EMBL/GenBank/DDBJ databases">
        <title>Evolution of Phototrophy in the Chloroflexi Phylum Driven by Horizontal Gene Transfer.</title>
        <authorList>
            <person name="Ward L.M."/>
            <person name="Hemp J."/>
            <person name="Shih P.M."/>
            <person name="Mcglynn S.E."/>
            <person name="Fischer W."/>
        </authorList>
    </citation>
    <scope>NUCLEOTIDE SEQUENCE [LARGE SCALE GENOMIC DNA]</scope>
    <source>
        <strain evidence="2">JP3_13</strain>
    </source>
</reference>
<sequence>MIEWLDEERRRDKAKIAKLEEQLLQQREYAESMARRVNGLESELAAVRTAFLPVGRDNEIIDYLRAEIQQHLEALEAKRILAEREAERRAENAREVLSRPIRELSERLDRVERLSDELAAFRVERDRLANAIAALTQRMEDIGKMLEEPERRLAFLEEHRRQDARRLSEIQSELPELQKQIDSLRPKLDLLESLALRNEKLILDLQSADRDRREQTQQFIEQQTLLAQQRDARVEELTRHFAAYDEEMRRRIERFETWAEAYRQMKKIIEDFERIGERLERRIGEVAEMQRLSEERFRQEWNDWSADEQRRFRQFTIANDEAWRAHNKEFEAFRAKVGEALALFVPLQESLDRLWRLQRAQAELFRERFSALLAEHDPSAASNNGRATANNGIRASQIMRALSETSSGS</sequence>
<feature type="coiled-coil region" evidence="1">
    <location>
        <begin position="65"/>
        <end position="138"/>
    </location>
</feature>
<evidence type="ECO:0008006" key="4">
    <source>
        <dbReference type="Google" id="ProtNLM"/>
    </source>
</evidence>
<evidence type="ECO:0000313" key="2">
    <source>
        <dbReference type="EMBL" id="PJF37381.1"/>
    </source>
</evidence>
<protein>
    <recommendedName>
        <fullName evidence="4">Chromosome partition protein Smc</fullName>
    </recommendedName>
</protein>
<comment type="caution">
    <text evidence="2">The sequence shown here is derived from an EMBL/GenBank/DDBJ whole genome shotgun (WGS) entry which is preliminary data.</text>
</comment>
<evidence type="ECO:0000256" key="1">
    <source>
        <dbReference type="SAM" id="Coils"/>
    </source>
</evidence>
<proteinExistence type="predicted"/>
<organism evidence="2 3">
    <name type="scientific">Candidatus Thermofonsia Clade 1 bacterium</name>
    <dbReference type="NCBI Taxonomy" id="2364210"/>
    <lineage>
        <taxon>Bacteria</taxon>
        <taxon>Bacillati</taxon>
        <taxon>Chloroflexota</taxon>
        <taxon>Candidatus Thermofontia</taxon>
        <taxon>Candidatus Thermofonsia Clade 1</taxon>
    </lineage>
</organism>
<dbReference type="Proteomes" id="UP000229681">
    <property type="component" value="Unassembled WGS sequence"/>
</dbReference>
<keyword evidence="1" id="KW-0175">Coiled coil</keyword>
<dbReference type="AlphaFoldDB" id="A0A2M8PIK8"/>
<name>A0A2M8PIK8_9CHLR</name>